<dbReference type="InterPro" id="IPR039551">
    <property type="entry name" value="Cho/carn_acyl_trans"/>
</dbReference>
<organism evidence="16 17">
    <name type="scientific">Caenorhabditis angaria</name>
    <dbReference type="NCBI Taxonomy" id="860376"/>
    <lineage>
        <taxon>Eukaryota</taxon>
        <taxon>Metazoa</taxon>
        <taxon>Ecdysozoa</taxon>
        <taxon>Nematoda</taxon>
        <taxon>Chromadorea</taxon>
        <taxon>Rhabditida</taxon>
        <taxon>Rhabditina</taxon>
        <taxon>Rhabditomorpha</taxon>
        <taxon>Rhabditoidea</taxon>
        <taxon>Rhabditidae</taxon>
        <taxon>Peloderinae</taxon>
        <taxon>Caenorhabditis</taxon>
    </lineage>
</organism>
<gene>
    <name evidence="16" type="ORF">CAMP_LOCUS11699</name>
</gene>
<evidence type="ECO:0000256" key="7">
    <source>
        <dbReference type="ARBA" id="ARBA00023136"/>
    </source>
</evidence>
<dbReference type="InterPro" id="IPR042231">
    <property type="entry name" value="Cho/carn_acyl_trans_2"/>
</dbReference>
<evidence type="ECO:0000256" key="3">
    <source>
        <dbReference type="ARBA" id="ARBA00022679"/>
    </source>
</evidence>
<evidence type="ECO:0000256" key="2">
    <source>
        <dbReference type="ARBA" id="ARBA00005232"/>
    </source>
</evidence>
<proteinExistence type="inferred from homology"/>
<dbReference type="EMBL" id="CANHGI010000004">
    <property type="protein sequence ID" value="CAI5449062.1"/>
    <property type="molecule type" value="Genomic_DNA"/>
</dbReference>
<evidence type="ECO:0000313" key="17">
    <source>
        <dbReference type="Proteomes" id="UP001152747"/>
    </source>
</evidence>
<evidence type="ECO:0000256" key="10">
    <source>
        <dbReference type="ARBA" id="ARBA00040495"/>
    </source>
</evidence>
<feature type="domain" description="Major facilitator superfamily (MFS) profile" evidence="15">
    <location>
        <begin position="779"/>
        <end position="1199"/>
    </location>
</feature>
<keyword evidence="6 14" id="KW-1133">Transmembrane helix</keyword>
<feature type="transmembrane region" description="Helical" evidence="14">
    <location>
        <begin position="779"/>
        <end position="801"/>
    </location>
</feature>
<feature type="transmembrane region" description="Helical" evidence="14">
    <location>
        <begin position="1008"/>
        <end position="1030"/>
    </location>
</feature>
<dbReference type="Gene3D" id="1.20.1250.20">
    <property type="entry name" value="MFS general substrate transporter like domains"/>
    <property type="match status" value="1"/>
</dbReference>
<dbReference type="InterPro" id="IPR020846">
    <property type="entry name" value="MFS_dom"/>
</dbReference>
<dbReference type="OrthoDB" id="5086884at2759"/>
<dbReference type="Pfam" id="PF07690">
    <property type="entry name" value="MFS_1"/>
    <property type="match status" value="1"/>
</dbReference>
<dbReference type="NCBIfam" id="TIGR00880">
    <property type="entry name" value="2_A_01_02"/>
    <property type="match status" value="1"/>
</dbReference>
<dbReference type="InterPro" id="IPR011701">
    <property type="entry name" value="MFS"/>
</dbReference>
<feature type="transmembrane region" description="Helical" evidence="14">
    <location>
        <begin position="873"/>
        <end position="895"/>
    </location>
</feature>
<feature type="transmembrane region" description="Helical" evidence="14">
    <location>
        <begin position="1146"/>
        <end position="1169"/>
    </location>
</feature>
<dbReference type="InterPro" id="IPR000542">
    <property type="entry name" value="Carn_acyl_trans"/>
</dbReference>
<keyword evidence="8" id="KW-0012">Acyltransferase</keyword>
<keyword evidence="12" id="KW-0175">Coiled coil</keyword>
<keyword evidence="4 14" id="KW-0812">Transmembrane</keyword>
<evidence type="ECO:0000256" key="4">
    <source>
        <dbReference type="ARBA" id="ARBA00022692"/>
    </source>
</evidence>
<dbReference type="InterPro" id="IPR001958">
    <property type="entry name" value="Tet-R_TetA/multi-R_MdtG-like"/>
</dbReference>
<feature type="compositionally biased region" description="Low complexity" evidence="13">
    <location>
        <begin position="1215"/>
        <end position="1230"/>
    </location>
</feature>
<dbReference type="InterPro" id="IPR023213">
    <property type="entry name" value="CAT-like_dom_sf"/>
</dbReference>
<feature type="transmembrane region" description="Helical" evidence="14">
    <location>
        <begin position="1109"/>
        <end position="1134"/>
    </location>
</feature>
<comment type="subcellular location">
    <subcellularLocation>
        <location evidence="1">Membrane</location>
        <topology evidence="1">Multi-pass membrane protein</topology>
    </subcellularLocation>
</comment>
<evidence type="ECO:0000259" key="15">
    <source>
        <dbReference type="PROSITE" id="PS50850"/>
    </source>
</evidence>
<evidence type="ECO:0000256" key="6">
    <source>
        <dbReference type="ARBA" id="ARBA00022989"/>
    </source>
</evidence>
<dbReference type="Gene3D" id="3.30.559.70">
    <property type="entry name" value="Choline/Carnitine o-acyltransferase, domain 2"/>
    <property type="match status" value="1"/>
</dbReference>
<dbReference type="GO" id="GO:0042910">
    <property type="term" value="F:xenobiotic transmembrane transporter activity"/>
    <property type="evidence" value="ECO:0007669"/>
    <property type="project" value="InterPro"/>
</dbReference>
<accession>A0A9P1IRW3</accession>
<feature type="transmembrane region" description="Helical" evidence="14">
    <location>
        <begin position="967"/>
        <end position="987"/>
    </location>
</feature>
<dbReference type="GO" id="GO:0004102">
    <property type="term" value="F:choline O-acetyltransferase activity"/>
    <property type="evidence" value="ECO:0007669"/>
    <property type="project" value="UniProtKB-EC"/>
</dbReference>
<name>A0A9P1IRW3_9PELO</name>
<dbReference type="PROSITE" id="PS50850">
    <property type="entry name" value="MFS"/>
    <property type="match status" value="1"/>
</dbReference>
<dbReference type="FunFam" id="3.30.559.70:FF:000018">
    <property type="entry name" value="Choline O-acetyltransferase"/>
    <property type="match status" value="1"/>
</dbReference>
<dbReference type="Pfam" id="PF00755">
    <property type="entry name" value="Carn_acyltransf"/>
    <property type="match status" value="1"/>
</dbReference>
<keyword evidence="3" id="KW-0808">Transferase</keyword>
<sequence length="1898" mass="214856">MEINTKDRELRNLRSENTRLRTHIRNIEENKQVDLAIKRQREQESNVYNHMAEIDLRNGLLAANKELENLRREYVNRLNHFKQDMNAKNAEIMDLHRTIANGRILIKNIETETTEETRGKAFSEMENFYYIEKRTDEALEMLCEISKEEDCSALLHAVIKKADKSDKMAFRIKLNVEDAVYVVSQLNITKSQVKELVDSDNLEIRTHADGTIVGVLKNVKKAIETRMTDLAKSGQLLAGRKLALFGDKGGGTTKLIIVLVHLANPNSRHNILVISIFGADDTAQNMLKYIPDVLDQLNSLETISFEQNGVLVTIDVEWMLGGDIKFLCSCHGHAGASSLEFCFFCYLVNRQCTQLRDYNGDAILRTVQSYANDALTGANSVQIGSVIIFKLVKLSHVIVPSLHILMGLADRYIFVFLLTLAAKEDNLTDIEFEKLSHTKSKMKEMVKNLDNKNNVLKTWISDKKSMEDMLLAVTSVISRKISKARNPPPTCHAEICIYTHKSCKTTVKSRKALRHIECAYCHRFMHIMCAGIWLPDDRIRFEDPNEPFLCLICENKTNLNVKEMLEKTIVETDAYITALKEEIVELEVQKSLFEQSVTSNSGVWRKKLEDCWKQHGGSMSTWTQKFNGNQTYALLKPQAIDAMFDLFPSTPQLEHLRTAAKHLGIIMSMCKTERFDADDHAKFDASLKGFCSELIAAVPEDHPIVKFHMLDKHVPDFVKMFDSWAFVSEQGVEGIHAYVNALFRQFPHPWNEKLIKLEINPNPIKVAAEEVQENQKKCVLVIVSIALLLDNMLYMVIVPIIPKYLRDIHNYEVSFEGYHNETTVLPNGTILVRSVGGRIDYKDEELELGWLFASKALLQIFVNPFSGYIIDRIGYEIPMILGLCTMFFSTAIFALGKSYGVLLFARSLQGFGSAFADTSGLAMIADRFTEEGERSAALGIALAFISFGCLVAPPFGSVLYSIAGKPVPFLILAFVCLADAIAVFMVVNPHRVAQTDEKGEKVQGTPMWRLFMDPFIACCSGALIMANVSLAFLEPTISTWIAENMSDTPGWLIGVIWLPPFFPHVLGVYATVKLLKLYPNHTWAIAMSGLAMEGIACFTIPYTTSVMQLVIPLSFVCFGIALIDTSLLPMLGHLVDTRHVSVYGSVYAIADISYSLAYAFGPIIAGWIVTNFGFTALNIVIFVTNVAYAPVLFILRKVHTYDALAQNQQQPNEMTQLNNSTTTQNSQPQKTTINETYQGWDTQQSYQNGGSQPQPEFPAGYDPLNPQCCPLSCSPINIFKSLRCCAKQRKSLPKPPIPTLESTLDRYLEYAAVVACGQKASLATTHQAAQKFTKQAFPLQQQLVEISKSSPNWATKYWLPEMYMRVRIPTPINSNPGYIFPKMKFETKEEHLKYTALLTRGLVEYKNQIDTKQIEREKSTGAQKLHMCMEQYERIMNCYRQPGIGEDVQIRKPKTYEGNEHVLVMCRNQSFILHTRCNGTLVPTADIEHQLRKIEEISMINQNNTIPIGACASGERDDAARFWQDMLSVEQNQKSYEWVKSALFVVCLDMDDQTLYPNFGNDPKKIKEAEFVLRGYHTLTGYGSKNFGFNRWYDATIQLVVSSNGSNGLCIEHSTAEGIVIINMAESAIRYGQKYFKSNLMHDPIRHIHPKSLTWHFSETSRNLLTKQKHIFDRLAEDLELEVLIFEEFGKDAIKNWKISPDGFIQLILQLAHYKTHGHLVSTYESASIRRFGCGRVDNIRANTQQALEWVTSMTKNVTKERKLELFKKAVQKQAQVTVENITGYGIDNHLCALYCLAREREEATGEDIPELFLDPLWSEVMRFPLSTSQVTTSIDIPDSYLCYGAVVRDGYGCSYNLQPNRIVFAPSAFKSDRRTDLQFFKKSLTDACLEVRDLLSN</sequence>
<evidence type="ECO:0000256" key="9">
    <source>
        <dbReference type="ARBA" id="ARBA00039091"/>
    </source>
</evidence>
<evidence type="ECO:0000256" key="13">
    <source>
        <dbReference type="SAM" id="MobiDB-lite"/>
    </source>
</evidence>
<dbReference type="GO" id="GO:0045202">
    <property type="term" value="C:synapse"/>
    <property type="evidence" value="ECO:0007669"/>
    <property type="project" value="GOC"/>
</dbReference>
<dbReference type="GO" id="GO:0008292">
    <property type="term" value="P:acetylcholine biosynthetic process"/>
    <property type="evidence" value="ECO:0007669"/>
    <property type="project" value="TreeGrafter"/>
</dbReference>
<feature type="active site" description="Proton acceptor" evidence="11">
    <location>
        <position position="1613"/>
    </location>
</feature>
<dbReference type="EC" id="2.3.1.6" evidence="9"/>
<dbReference type="PANTHER" id="PTHR22589">
    <property type="entry name" value="CARNITINE O-ACYLTRANSFERASE"/>
    <property type="match status" value="1"/>
</dbReference>
<dbReference type="Proteomes" id="UP001152747">
    <property type="component" value="Unassembled WGS sequence"/>
</dbReference>
<dbReference type="SUPFAM" id="SSF52777">
    <property type="entry name" value="CoA-dependent acyltransferases"/>
    <property type="match status" value="2"/>
</dbReference>
<reference evidence="16" key="1">
    <citation type="submission" date="2022-11" db="EMBL/GenBank/DDBJ databases">
        <authorList>
            <person name="Kikuchi T."/>
        </authorList>
    </citation>
    <scope>NUCLEOTIDE SEQUENCE</scope>
    <source>
        <strain evidence="16">PS1010</strain>
    </source>
</reference>
<evidence type="ECO:0000256" key="11">
    <source>
        <dbReference type="PIRSR" id="PIRSR600542-1"/>
    </source>
</evidence>
<dbReference type="Gene3D" id="3.30.559.10">
    <property type="entry name" value="Chloramphenicol acetyltransferase-like domain"/>
    <property type="match status" value="1"/>
</dbReference>
<evidence type="ECO:0000256" key="12">
    <source>
        <dbReference type="SAM" id="Coils"/>
    </source>
</evidence>
<evidence type="ECO:0000256" key="5">
    <source>
        <dbReference type="ARBA" id="ARBA00022979"/>
    </source>
</evidence>
<feature type="transmembrane region" description="Helical" evidence="14">
    <location>
        <begin position="1175"/>
        <end position="1195"/>
    </location>
</feature>
<evidence type="ECO:0000256" key="1">
    <source>
        <dbReference type="ARBA" id="ARBA00004141"/>
    </source>
</evidence>
<dbReference type="InterPro" id="IPR009689">
    <property type="entry name" value="DUF1280"/>
</dbReference>
<feature type="transmembrane region" description="Helical" evidence="14">
    <location>
        <begin position="1050"/>
        <end position="1072"/>
    </location>
</feature>
<dbReference type="FunFam" id="3.30.559.10:FF:000091">
    <property type="entry name" value="Choline O-acetyltransferase"/>
    <property type="match status" value="1"/>
</dbReference>
<dbReference type="GO" id="GO:0007274">
    <property type="term" value="P:neuromuscular synaptic transmission"/>
    <property type="evidence" value="ECO:0007669"/>
    <property type="project" value="TreeGrafter"/>
</dbReference>
<keyword evidence="5" id="KW-0530">Neurotransmitter biosynthesis</keyword>
<keyword evidence="7 14" id="KW-0472">Membrane</keyword>
<dbReference type="PROSITE" id="PS00440">
    <property type="entry name" value="ACYLTRANSF_C_2"/>
    <property type="match status" value="1"/>
</dbReference>
<dbReference type="PANTHER" id="PTHR22589:SF14">
    <property type="entry name" value="CHOLINE O-ACETYLTRANSFERASE"/>
    <property type="match status" value="1"/>
</dbReference>
<dbReference type="GO" id="GO:0005737">
    <property type="term" value="C:cytoplasm"/>
    <property type="evidence" value="ECO:0007669"/>
    <property type="project" value="TreeGrafter"/>
</dbReference>
<dbReference type="SUPFAM" id="SSF103473">
    <property type="entry name" value="MFS general substrate transporter"/>
    <property type="match status" value="1"/>
</dbReference>
<comment type="similarity">
    <text evidence="2">Belongs to the carnitine/choline acetyltransferase family.</text>
</comment>
<feature type="transmembrane region" description="Helical" evidence="14">
    <location>
        <begin position="1084"/>
        <end position="1103"/>
    </location>
</feature>
<feature type="coiled-coil region" evidence="12">
    <location>
        <begin position="3"/>
        <end position="84"/>
    </location>
</feature>
<dbReference type="GO" id="GO:0016020">
    <property type="term" value="C:membrane"/>
    <property type="evidence" value="ECO:0007669"/>
    <property type="project" value="UniProtKB-SubCell"/>
</dbReference>
<dbReference type="Pfam" id="PF06918">
    <property type="entry name" value="DUF1280"/>
    <property type="match status" value="2"/>
</dbReference>
<comment type="caution">
    <text evidence="16">The sequence shown here is derived from an EMBL/GenBank/DDBJ whole genome shotgun (WGS) entry which is preliminary data.</text>
</comment>
<feature type="region of interest" description="Disordered" evidence="13">
    <location>
        <begin position="1210"/>
        <end position="1230"/>
    </location>
</feature>
<dbReference type="CDD" id="cd17383">
    <property type="entry name" value="MFS_SLC18A3_VAChT"/>
    <property type="match status" value="1"/>
</dbReference>
<dbReference type="CDD" id="cd15489">
    <property type="entry name" value="PHD_SF"/>
    <property type="match status" value="1"/>
</dbReference>
<keyword evidence="17" id="KW-1185">Reference proteome</keyword>
<evidence type="ECO:0000256" key="8">
    <source>
        <dbReference type="ARBA" id="ARBA00023315"/>
    </source>
</evidence>
<feature type="transmembrane region" description="Helical" evidence="14">
    <location>
        <begin position="936"/>
        <end position="955"/>
    </location>
</feature>
<dbReference type="InterPro" id="IPR036259">
    <property type="entry name" value="MFS_trans_sf"/>
</dbReference>
<dbReference type="GO" id="GO:0043005">
    <property type="term" value="C:neuron projection"/>
    <property type="evidence" value="ECO:0007669"/>
    <property type="project" value="TreeGrafter"/>
</dbReference>
<evidence type="ECO:0000313" key="16">
    <source>
        <dbReference type="EMBL" id="CAI5449062.1"/>
    </source>
</evidence>
<dbReference type="PROSITE" id="PS00439">
    <property type="entry name" value="ACYLTRANSF_C_1"/>
    <property type="match status" value="1"/>
</dbReference>
<evidence type="ECO:0000256" key="14">
    <source>
        <dbReference type="SAM" id="Phobius"/>
    </source>
</evidence>
<protein>
    <recommendedName>
        <fullName evidence="10">Choline O-acetyltransferase</fullName>
        <ecNumber evidence="9">2.3.1.6</ecNumber>
    </recommendedName>
</protein>